<dbReference type="Gene3D" id="1.10.510.10">
    <property type="entry name" value="Transferase(Phosphotransferase) domain 1"/>
    <property type="match status" value="1"/>
</dbReference>
<dbReference type="GO" id="GO:0004383">
    <property type="term" value="F:guanylate cyclase activity"/>
    <property type="evidence" value="ECO:0007669"/>
    <property type="project" value="UniProtKB-EC"/>
</dbReference>
<reference evidence="22" key="1">
    <citation type="submission" date="2015-08" db="UniProtKB">
        <authorList>
            <consortium name="WormBaseParasite"/>
        </authorList>
    </citation>
    <scope>IDENTIFICATION</scope>
</reference>
<dbReference type="Gene3D" id="3.30.70.1230">
    <property type="entry name" value="Nucleotide cyclase"/>
    <property type="match status" value="1"/>
</dbReference>
<evidence type="ECO:0000256" key="2">
    <source>
        <dbReference type="ARBA" id="ARBA00004251"/>
    </source>
</evidence>
<dbReference type="Gene3D" id="3.40.50.2300">
    <property type="match status" value="2"/>
</dbReference>
<evidence type="ECO:0000256" key="6">
    <source>
        <dbReference type="ARBA" id="ARBA00022729"/>
    </source>
</evidence>
<evidence type="ECO:0000256" key="13">
    <source>
        <dbReference type="ARBA" id="ARBA00023239"/>
    </source>
</evidence>
<dbReference type="Gene3D" id="6.10.250.780">
    <property type="match status" value="1"/>
</dbReference>
<feature type="signal peptide" evidence="18">
    <location>
        <begin position="1"/>
        <end position="20"/>
    </location>
</feature>
<evidence type="ECO:0000256" key="5">
    <source>
        <dbReference type="ARBA" id="ARBA00022692"/>
    </source>
</evidence>
<keyword evidence="5 17" id="KW-0812">Transmembrane</keyword>
<dbReference type="WBParaSite" id="TCONS_00000172.p1">
    <property type="protein sequence ID" value="TCONS_00000172.p1"/>
    <property type="gene ID" value="XLOC_000197"/>
</dbReference>
<keyword evidence="21" id="KW-1185">Reference proteome</keyword>
<dbReference type="InterPro" id="IPR001170">
    <property type="entry name" value="ANPR/GUC"/>
</dbReference>
<keyword evidence="9" id="KW-0342">GTP-binding</keyword>
<dbReference type="InterPro" id="IPR011645">
    <property type="entry name" value="HNOB_dom_associated"/>
</dbReference>
<dbReference type="PROSITE" id="PS50125">
    <property type="entry name" value="GUANYLATE_CYCLASE_2"/>
    <property type="match status" value="1"/>
</dbReference>
<name>A0A0K0EFB5_STRER</name>
<keyword evidence="10 17" id="KW-0472">Membrane</keyword>
<dbReference type="CDD" id="cd07302">
    <property type="entry name" value="CHD"/>
    <property type="match status" value="1"/>
</dbReference>
<feature type="chain" id="PRO_5005327940" description="Guanylate cyclase" evidence="18">
    <location>
        <begin position="21"/>
        <end position="1061"/>
    </location>
</feature>
<evidence type="ECO:0000256" key="4">
    <source>
        <dbReference type="ARBA" id="ARBA00022475"/>
    </source>
</evidence>
<dbReference type="EC" id="4.6.1.2" evidence="3 16"/>
<dbReference type="PROSITE" id="PS00452">
    <property type="entry name" value="GUANYLATE_CYCLASE_1"/>
    <property type="match status" value="1"/>
</dbReference>
<evidence type="ECO:0000256" key="10">
    <source>
        <dbReference type="ARBA" id="ARBA00023136"/>
    </source>
</evidence>
<dbReference type="Pfam" id="PF07701">
    <property type="entry name" value="HNOBA"/>
    <property type="match status" value="1"/>
</dbReference>
<dbReference type="SUPFAM" id="SSF56112">
    <property type="entry name" value="Protein kinase-like (PK-like)"/>
    <property type="match status" value="1"/>
</dbReference>
<dbReference type="GO" id="GO:0005525">
    <property type="term" value="F:GTP binding"/>
    <property type="evidence" value="ECO:0007669"/>
    <property type="project" value="UniProtKB-KW"/>
</dbReference>
<dbReference type="SUPFAM" id="SSF55073">
    <property type="entry name" value="Nucleotide cyclase"/>
    <property type="match status" value="1"/>
</dbReference>
<dbReference type="GO" id="GO:0007168">
    <property type="term" value="P:receptor guanylyl cyclase signaling pathway"/>
    <property type="evidence" value="ECO:0007669"/>
    <property type="project" value="TreeGrafter"/>
</dbReference>
<dbReference type="Pfam" id="PF00211">
    <property type="entry name" value="Guanylate_cyc"/>
    <property type="match status" value="1"/>
</dbReference>
<dbReference type="PROSITE" id="PS50011">
    <property type="entry name" value="PROTEIN_KINASE_DOM"/>
    <property type="match status" value="1"/>
</dbReference>
<evidence type="ECO:0000256" key="1">
    <source>
        <dbReference type="ARBA" id="ARBA00001436"/>
    </source>
</evidence>
<dbReference type="Pfam" id="PF07714">
    <property type="entry name" value="PK_Tyr_Ser-Thr"/>
    <property type="match status" value="1"/>
</dbReference>
<dbReference type="InterPro" id="IPR050401">
    <property type="entry name" value="Cyclic_nucleotide_synthase"/>
</dbReference>
<proteinExistence type="inferred from homology"/>
<evidence type="ECO:0000256" key="16">
    <source>
        <dbReference type="RuleBase" id="RU003431"/>
    </source>
</evidence>
<evidence type="ECO:0000256" key="7">
    <source>
        <dbReference type="ARBA" id="ARBA00022741"/>
    </source>
</evidence>
<dbReference type="InterPro" id="IPR001245">
    <property type="entry name" value="Ser-Thr/Tyr_kinase_cat_dom"/>
</dbReference>
<evidence type="ECO:0000256" key="11">
    <source>
        <dbReference type="ARBA" id="ARBA00023170"/>
    </source>
</evidence>
<dbReference type="GO" id="GO:0005886">
    <property type="term" value="C:plasma membrane"/>
    <property type="evidence" value="ECO:0007669"/>
    <property type="project" value="UniProtKB-SubCell"/>
</dbReference>
<dbReference type="GO" id="GO:0001653">
    <property type="term" value="F:peptide receptor activity"/>
    <property type="evidence" value="ECO:0007669"/>
    <property type="project" value="TreeGrafter"/>
</dbReference>
<evidence type="ECO:0000256" key="17">
    <source>
        <dbReference type="SAM" id="Phobius"/>
    </source>
</evidence>
<dbReference type="STRING" id="6248.A0A0K0EFB5"/>
<keyword evidence="4" id="KW-1003">Cell membrane</keyword>
<evidence type="ECO:0000256" key="18">
    <source>
        <dbReference type="SAM" id="SignalP"/>
    </source>
</evidence>
<keyword evidence="8 17" id="KW-1133">Transmembrane helix</keyword>
<dbReference type="PANTHER" id="PTHR11920">
    <property type="entry name" value="GUANYLYL CYCLASE"/>
    <property type="match status" value="1"/>
</dbReference>
<dbReference type="SUPFAM" id="SSF53822">
    <property type="entry name" value="Periplasmic binding protein-like I"/>
    <property type="match status" value="1"/>
</dbReference>
<evidence type="ECO:0000259" key="20">
    <source>
        <dbReference type="PROSITE" id="PS50125"/>
    </source>
</evidence>
<dbReference type="Pfam" id="PF01094">
    <property type="entry name" value="ANF_receptor"/>
    <property type="match status" value="1"/>
</dbReference>
<protein>
    <recommendedName>
        <fullName evidence="3 16">Guanylate cyclase</fullName>
        <ecNumber evidence="3 16">4.6.1.2</ecNumber>
    </recommendedName>
</protein>
<accession>A0A0K0EFB5</accession>
<dbReference type="FunFam" id="3.30.70.1230:FF:000023">
    <property type="entry name" value="Guanylate cyclase"/>
    <property type="match status" value="1"/>
</dbReference>
<dbReference type="SMART" id="SM00044">
    <property type="entry name" value="CYCc"/>
    <property type="match status" value="1"/>
</dbReference>
<keyword evidence="13 15" id="KW-0456">Lyase</keyword>
<comment type="catalytic activity">
    <reaction evidence="1 16">
        <text>GTP = 3',5'-cyclic GMP + diphosphate</text>
        <dbReference type="Rhea" id="RHEA:13665"/>
        <dbReference type="ChEBI" id="CHEBI:33019"/>
        <dbReference type="ChEBI" id="CHEBI:37565"/>
        <dbReference type="ChEBI" id="CHEBI:57746"/>
        <dbReference type="EC" id="4.6.1.2"/>
    </reaction>
</comment>
<dbReference type="InterPro" id="IPR000719">
    <property type="entry name" value="Prot_kinase_dom"/>
</dbReference>
<dbReference type="WBParaSite" id="SSTP_0000817800.1">
    <property type="protein sequence ID" value="SSTP_0000817800.1"/>
    <property type="gene ID" value="SSTP_0000817800"/>
</dbReference>
<evidence type="ECO:0000313" key="22">
    <source>
        <dbReference type="WBParaSite" id="SSTP_0000817800.1"/>
    </source>
</evidence>
<dbReference type="GO" id="GO:0004016">
    <property type="term" value="F:adenylate cyclase activity"/>
    <property type="evidence" value="ECO:0007669"/>
    <property type="project" value="TreeGrafter"/>
</dbReference>
<dbReference type="GO" id="GO:0035556">
    <property type="term" value="P:intracellular signal transduction"/>
    <property type="evidence" value="ECO:0007669"/>
    <property type="project" value="InterPro"/>
</dbReference>
<dbReference type="InterPro" id="IPR001054">
    <property type="entry name" value="A/G_cyclase"/>
</dbReference>
<keyword evidence="14 16" id="KW-0141">cGMP biosynthesis</keyword>
<organism evidence="22">
    <name type="scientific">Strongyloides stercoralis</name>
    <name type="common">Threadworm</name>
    <dbReference type="NCBI Taxonomy" id="6248"/>
    <lineage>
        <taxon>Eukaryota</taxon>
        <taxon>Metazoa</taxon>
        <taxon>Ecdysozoa</taxon>
        <taxon>Nematoda</taxon>
        <taxon>Chromadorea</taxon>
        <taxon>Rhabditida</taxon>
        <taxon>Tylenchina</taxon>
        <taxon>Panagrolaimomorpha</taxon>
        <taxon>Strongyloidoidea</taxon>
        <taxon>Strongyloididae</taxon>
        <taxon>Strongyloides</taxon>
    </lineage>
</organism>
<dbReference type="GO" id="GO:0007635">
    <property type="term" value="P:chemosensory behavior"/>
    <property type="evidence" value="ECO:0007669"/>
    <property type="project" value="UniProtKB-ARBA"/>
</dbReference>
<dbReference type="AlphaFoldDB" id="A0A0K0EFB5"/>
<keyword evidence="7" id="KW-0547">Nucleotide-binding</keyword>
<comment type="similarity">
    <text evidence="15">Belongs to the adenylyl cyclase class-4/guanylyl cyclase family.</text>
</comment>
<feature type="transmembrane region" description="Helical" evidence="17">
    <location>
        <begin position="466"/>
        <end position="492"/>
    </location>
</feature>
<keyword evidence="12" id="KW-0325">Glycoprotein</keyword>
<feature type="domain" description="Protein kinase" evidence="19">
    <location>
        <begin position="522"/>
        <end position="811"/>
    </location>
</feature>
<dbReference type="InterPro" id="IPR028082">
    <property type="entry name" value="Peripla_BP_I"/>
</dbReference>
<evidence type="ECO:0000256" key="15">
    <source>
        <dbReference type="RuleBase" id="RU000405"/>
    </source>
</evidence>
<keyword evidence="11" id="KW-0675">Receptor</keyword>
<dbReference type="GO" id="GO:0004672">
    <property type="term" value="F:protein kinase activity"/>
    <property type="evidence" value="ECO:0007669"/>
    <property type="project" value="InterPro"/>
</dbReference>
<dbReference type="PRINTS" id="PR00255">
    <property type="entry name" value="NATPEPTIDER"/>
</dbReference>
<dbReference type="InterPro" id="IPR001828">
    <property type="entry name" value="ANF_lig-bd_rcpt"/>
</dbReference>
<evidence type="ECO:0000256" key="8">
    <source>
        <dbReference type="ARBA" id="ARBA00022989"/>
    </source>
</evidence>
<evidence type="ECO:0000259" key="19">
    <source>
        <dbReference type="PROSITE" id="PS50011"/>
    </source>
</evidence>
<evidence type="ECO:0000256" key="3">
    <source>
        <dbReference type="ARBA" id="ARBA00012202"/>
    </source>
</evidence>
<keyword evidence="6 18" id="KW-0732">Signal</keyword>
<dbReference type="GO" id="GO:0005524">
    <property type="term" value="F:ATP binding"/>
    <property type="evidence" value="ECO:0007669"/>
    <property type="project" value="InterPro"/>
</dbReference>
<dbReference type="InterPro" id="IPR011009">
    <property type="entry name" value="Kinase-like_dom_sf"/>
</dbReference>
<feature type="domain" description="Guanylate cyclase" evidence="20">
    <location>
        <begin position="869"/>
        <end position="999"/>
    </location>
</feature>
<evidence type="ECO:0000256" key="12">
    <source>
        <dbReference type="ARBA" id="ARBA00023180"/>
    </source>
</evidence>
<evidence type="ECO:0000313" key="21">
    <source>
        <dbReference type="Proteomes" id="UP000035681"/>
    </source>
</evidence>
<dbReference type="PANTHER" id="PTHR11920:SF493">
    <property type="entry name" value="RECEPTOR-TYPE GUANYLATE CYCLASE GCY-22"/>
    <property type="match status" value="1"/>
</dbReference>
<dbReference type="Proteomes" id="UP000035681">
    <property type="component" value="Unplaced"/>
</dbReference>
<evidence type="ECO:0000256" key="14">
    <source>
        <dbReference type="ARBA" id="ARBA00023293"/>
    </source>
</evidence>
<dbReference type="InterPro" id="IPR029787">
    <property type="entry name" value="Nucleotide_cyclase"/>
</dbReference>
<sequence>MIRIKVLLLLLSTYYLPVSTDEVPKKFTLGFLIPRTNNSLIDNGIGFERIAGAIPIAINKSKEDNIIPKDTVVDIVWYHENCDESLASGYTAKLIFENDADVIFGPACSDAAAQSGSLTTYYNFPQVFFGQTLSSELSQTNRYSTQIMISVDTGNVAYALTTFLMNFQWTQFAFFYSSLNENPLAVCTYVQSDVDLAVYAIPELSMIYKRGVNGYTDAELSTVILRMNVTARIIVTCFDEVEMQIRFLNLIPKLLDNRNEYVFIFIETWKKGFGSPLLWEISKDSSVNANVKEACKNIIIFDLQPYNSSLTSFLEDVKAAVQKEPFNCTTCANLEMSDIAASLADGIQAYFRGITRSIKAGIPNATSNGNEFMLHSAISFQGFTGMVSLNLNGTRDPTFYIYSLDDNYNSILFGTVPLVFNKSSYRPVINSDKVIFQNWGGSRPPAIPKCNFDGSDCQPSFFSQNLSWIIVLIVIGILIILSIIFTIIYVMYQRKLEKERQNLLWQIKFSELEKPSEKDNLTKSTRSFQSGVSSTSTKITIDSKVDTEFHSFYIWNNENVVGRKSNVRIKLGDKECKEMRLLRALDHDNLCKLLGMSIDGINLIVIWRYCSRGSLYDVIEQQTTQMDDFFCYCLIKDVVSALDFIHDNPALAYHGHLTSKVCLIDERWQIKISGYGPKFLQSLETKSPTTNLWTAPEILREPSLIGSPTADIYSFAIIMSEVVNQKTAWNLDEIEENEDDIVYKVKRGGANLFRPKLVPDSRLQVNSSVLHLIKDCWSENPTDRPKTSTIKSLLKSIHSNKGENLMDHMFGIMEQYASNLEQEVEERMKELIEEKKKADILLYRMLPKTVADKLKLGQTVQPESFESVTIFFSDVVSFTTLASKSTPLQVVTLLNELYTTFDAIIDENGVFKVETIGDGYLCVSGLPVRNGNEHAKHIADMSFGFLRSLKTFRIPHIKDGKINIRIGIHTGPVVAGVVGLTMPRYCLFGDSVNIASRMESNSKPGRIQISTETNRYLTDIIGGYRTEPRGEVIVKGQGVMQTYWLLTGEETPEDLEEMRQQ</sequence>
<dbReference type="GO" id="GO:0006935">
    <property type="term" value="P:chemotaxis"/>
    <property type="evidence" value="ECO:0007669"/>
    <property type="project" value="UniProtKB-ARBA"/>
</dbReference>
<dbReference type="InterPro" id="IPR018297">
    <property type="entry name" value="A/G_cyclase_CS"/>
</dbReference>
<comment type="subcellular location">
    <subcellularLocation>
        <location evidence="2">Cell membrane</location>
        <topology evidence="2">Single-pass type I membrane protein</topology>
    </subcellularLocation>
</comment>
<dbReference type="CDD" id="cd06352">
    <property type="entry name" value="PBP1_NPR_GC-like"/>
    <property type="match status" value="1"/>
</dbReference>
<evidence type="ECO:0000256" key="9">
    <source>
        <dbReference type="ARBA" id="ARBA00023134"/>
    </source>
</evidence>